<evidence type="ECO:0000256" key="3">
    <source>
        <dbReference type="ARBA" id="ARBA00019691"/>
    </source>
</evidence>
<dbReference type="GO" id="GO:0003712">
    <property type="term" value="F:transcription coregulator activity"/>
    <property type="evidence" value="ECO:0007669"/>
    <property type="project" value="TreeGrafter"/>
</dbReference>
<evidence type="ECO:0000256" key="5">
    <source>
        <dbReference type="ARBA" id="ARBA00023159"/>
    </source>
</evidence>
<dbReference type="AlphaFoldDB" id="A0A5C3QZ10"/>
<dbReference type="InterPro" id="IPR021384">
    <property type="entry name" value="Mediator_Med21"/>
</dbReference>
<keyword evidence="7 8" id="KW-0539">Nucleus</keyword>
<name>A0A5C3QZ10_9AGAR</name>
<evidence type="ECO:0000256" key="4">
    <source>
        <dbReference type="ARBA" id="ARBA00023015"/>
    </source>
</evidence>
<dbReference type="EMBL" id="ML178815">
    <property type="protein sequence ID" value="TFL06577.1"/>
    <property type="molecule type" value="Genomic_DNA"/>
</dbReference>
<gene>
    <name evidence="10" type="ORF">BDV98DRAFT_559647</name>
</gene>
<comment type="subunit">
    <text evidence="8">Component of the Mediator complex.</text>
</comment>
<evidence type="ECO:0000313" key="10">
    <source>
        <dbReference type="EMBL" id="TFL06577.1"/>
    </source>
</evidence>
<keyword evidence="4 8" id="KW-0805">Transcription regulation</keyword>
<keyword evidence="9" id="KW-0175">Coiled coil</keyword>
<evidence type="ECO:0000256" key="8">
    <source>
        <dbReference type="RuleBase" id="RU366036"/>
    </source>
</evidence>
<dbReference type="GO" id="GO:0006357">
    <property type="term" value="P:regulation of transcription by RNA polymerase II"/>
    <property type="evidence" value="ECO:0007669"/>
    <property type="project" value="TreeGrafter"/>
</dbReference>
<keyword evidence="6 8" id="KW-0804">Transcription</keyword>
<evidence type="ECO:0000256" key="2">
    <source>
        <dbReference type="ARBA" id="ARBA00005770"/>
    </source>
</evidence>
<dbReference type="PANTHER" id="PTHR13381">
    <property type="entry name" value="RNA POLYMERASE II HOLOENZYME COMPONENT SRB7"/>
    <property type="match status" value="1"/>
</dbReference>
<keyword evidence="5 8" id="KW-0010">Activator</keyword>
<evidence type="ECO:0000256" key="9">
    <source>
        <dbReference type="SAM" id="Coils"/>
    </source>
</evidence>
<feature type="coiled-coil region" evidence="9">
    <location>
        <begin position="113"/>
        <end position="147"/>
    </location>
</feature>
<comment type="function">
    <text evidence="8">Component of the Mediator complex, a coactivator involved in the regulated transcription of nearly all RNA polymerase II-dependent genes. Mediator functions as a bridge to convey information from gene-specific regulatory proteins to the basal RNA polymerase II transcription machinery. Mediator is recruited to promoters by direct interactions with regulatory proteins and serves as a scaffold for the assembly of a functional preinitiation complex with RNA polymerase II and the general transcription factors.</text>
</comment>
<sequence>MLHELSNMDRITQLQDEIQFVRLFACRSCSRPSTHRMRPQLLTIMSRSLQYLTSRTTFLQISDAIPVTKQRNTERYDPADVFEANQRELVEDLITKAKQVEYLINSLPVPEPEKEQADRLHFLEIQMDDANEEYRQALGRAKRLHAHISEVLETMLTSKQDETSSSMS</sequence>
<comment type="similarity">
    <text evidence="2 8">Belongs to the Mediator complex subunit 21 family.</text>
</comment>
<dbReference type="SUPFAM" id="SSF140718">
    <property type="entry name" value="Mediator hinge subcomplex-like"/>
    <property type="match status" value="1"/>
</dbReference>
<dbReference type="PANTHER" id="PTHR13381:SF0">
    <property type="entry name" value="MEDIATOR OF RNA POLYMERASE II TRANSCRIPTION SUBUNIT 21"/>
    <property type="match status" value="1"/>
</dbReference>
<protein>
    <recommendedName>
        <fullName evidence="3 8">Mediator of RNA polymerase II transcription subunit 21</fullName>
    </recommendedName>
</protein>
<dbReference type="InterPro" id="IPR037212">
    <property type="entry name" value="Med7/Med21-like"/>
</dbReference>
<dbReference type="STRING" id="1884261.A0A5C3QZ10"/>
<comment type="subcellular location">
    <subcellularLocation>
        <location evidence="1 8">Nucleus</location>
    </subcellularLocation>
</comment>
<dbReference type="Gene3D" id="6.10.280.10">
    <property type="entry name" value="Mediator complex, subunit Med21"/>
    <property type="match status" value="1"/>
</dbReference>
<accession>A0A5C3QZ10</accession>
<dbReference type="GO" id="GO:0016592">
    <property type="term" value="C:mediator complex"/>
    <property type="evidence" value="ECO:0007669"/>
    <property type="project" value="UniProtKB-UniRule"/>
</dbReference>
<keyword evidence="11" id="KW-1185">Reference proteome</keyword>
<dbReference type="Pfam" id="PF11221">
    <property type="entry name" value="Med21"/>
    <property type="match status" value="1"/>
</dbReference>
<dbReference type="OrthoDB" id="526653at2759"/>
<proteinExistence type="inferred from homology"/>
<evidence type="ECO:0000256" key="6">
    <source>
        <dbReference type="ARBA" id="ARBA00023163"/>
    </source>
</evidence>
<dbReference type="Proteomes" id="UP000305067">
    <property type="component" value="Unassembled WGS sequence"/>
</dbReference>
<evidence type="ECO:0000313" key="11">
    <source>
        <dbReference type="Proteomes" id="UP000305067"/>
    </source>
</evidence>
<evidence type="ECO:0000256" key="7">
    <source>
        <dbReference type="ARBA" id="ARBA00023242"/>
    </source>
</evidence>
<evidence type="ECO:0000256" key="1">
    <source>
        <dbReference type="ARBA" id="ARBA00004123"/>
    </source>
</evidence>
<reference evidence="10 11" key="1">
    <citation type="journal article" date="2019" name="Nat. Ecol. Evol.">
        <title>Megaphylogeny resolves global patterns of mushroom evolution.</title>
        <authorList>
            <person name="Varga T."/>
            <person name="Krizsan K."/>
            <person name="Foldi C."/>
            <person name="Dima B."/>
            <person name="Sanchez-Garcia M."/>
            <person name="Sanchez-Ramirez S."/>
            <person name="Szollosi G.J."/>
            <person name="Szarkandi J.G."/>
            <person name="Papp V."/>
            <person name="Albert L."/>
            <person name="Andreopoulos W."/>
            <person name="Angelini C."/>
            <person name="Antonin V."/>
            <person name="Barry K.W."/>
            <person name="Bougher N.L."/>
            <person name="Buchanan P."/>
            <person name="Buyck B."/>
            <person name="Bense V."/>
            <person name="Catcheside P."/>
            <person name="Chovatia M."/>
            <person name="Cooper J."/>
            <person name="Damon W."/>
            <person name="Desjardin D."/>
            <person name="Finy P."/>
            <person name="Geml J."/>
            <person name="Haridas S."/>
            <person name="Hughes K."/>
            <person name="Justo A."/>
            <person name="Karasinski D."/>
            <person name="Kautmanova I."/>
            <person name="Kiss B."/>
            <person name="Kocsube S."/>
            <person name="Kotiranta H."/>
            <person name="LaButti K.M."/>
            <person name="Lechner B.E."/>
            <person name="Liimatainen K."/>
            <person name="Lipzen A."/>
            <person name="Lukacs Z."/>
            <person name="Mihaltcheva S."/>
            <person name="Morgado L.N."/>
            <person name="Niskanen T."/>
            <person name="Noordeloos M.E."/>
            <person name="Ohm R.A."/>
            <person name="Ortiz-Santana B."/>
            <person name="Ovrebo C."/>
            <person name="Racz N."/>
            <person name="Riley R."/>
            <person name="Savchenko A."/>
            <person name="Shiryaev A."/>
            <person name="Soop K."/>
            <person name="Spirin V."/>
            <person name="Szebenyi C."/>
            <person name="Tomsovsky M."/>
            <person name="Tulloss R.E."/>
            <person name="Uehling J."/>
            <person name="Grigoriev I.V."/>
            <person name="Vagvolgyi C."/>
            <person name="Papp T."/>
            <person name="Martin F.M."/>
            <person name="Miettinen O."/>
            <person name="Hibbett D.S."/>
            <person name="Nagy L.G."/>
        </authorList>
    </citation>
    <scope>NUCLEOTIDE SEQUENCE [LARGE SCALE GENOMIC DNA]</scope>
    <source>
        <strain evidence="10 11">CBS 309.79</strain>
    </source>
</reference>
<organism evidence="10 11">
    <name type="scientific">Pterulicium gracile</name>
    <dbReference type="NCBI Taxonomy" id="1884261"/>
    <lineage>
        <taxon>Eukaryota</taxon>
        <taxon>Fungi</taxon>
        <taxon>Dikarya</taxon>
        <taxon>Basidiomycota</taxon>
        <taxon>Agaricomycotina</taxon>
        <taxon>Agaricomycetes</taxon>
        <taxon>Agaricomycetidae</taxon>
        <taxon>Agaricales</taxon>
        <taxon>Pleurotineae</taxon>
        <taxon>Pterulaceae</taxon>
        <taxon>Pterulicium</taxon>
    </lineage>
</organism>